<protein>
    <submittedName>
        <fullName evidence="2">Sulfotransferase</fullName>
    </submittedName>
</protein>
<reference evidence="2" key="1">
    <citation type="submission" date="2022-11" db="UniProtKB">
        <authorList>
            <consortium name="WormBaseParasite"/>
        </authorList>
    </citation>
    <scope>IDENTIFICATION</scope>
</reference>
<proteinExistence type="predicted"/>
<dbReference type="WBParaSite" id="ACRNAN_scaffold14559.g15758.t1">
    <property type="protein sequence ID" value="ACRNAN_scaffold14559.g15758.t1"/>
    <property type="gene ID" value="ACRNAN_scaffold14559.g15758"/>
</dbReference>
<evidence type="ECO:0000313" key="1">
    <source>
        <dbReference type="Proteomes" id="UP000887540"/>
    </source>
</evidence>
<dbReference type="InterPro" id="IPR027417">
    <property type="entry name" value="P-loop_NTPase"/>
</dbReference>
<dbReference type="Gene3D" id="3.40.50.300">
    <property type="entry name" value="P-loop containing nucleotide triphosphate hydrolases"/>
    <property type="match status" value="1"/>
</dbReference>
<organism evidence="1 2">
    <name type="scientific">Acrobeloides nanus</name>
    <dbReference type="NCBI Taxonomy" id="290746"/>
    <lineage>
        <taxon>Eukaryota</taxon>
        <taxon>Metazoa</taxon>
        <taxon>Ecdysozoa</taxon>
        <taxon>Nematoda</taxon>
        <taxon>Chromadorea</taxon>
        <taxon>Rhabditida</taxon>
        <taxon>Tylenchina</taxon>
        <taxon>Cephalobomorpha</taxon>
        <taxon>Cephaloboidea</taxon>
        <taxon>Cephalobidae</taxon>
        <taxon>Acrobeloides</taxon>
    </lineage>
</organism>
<dbReference type="Proteomes" id="UP000887540">
    <property type="component" value="Unplaced"/>
</dbReference>
<evidence type="ECO:0000313" key="2">
    <source>
        <dbReference type="WBParaSite" id="ACRNAN_scaffold14559.g15758.t1"/>
    </source>
</evidence>
<sequence>MPICDFISWTKRLEMYEKPKETVFFTSPPRSASTLFGAMLHHKGRSVTFGEPYALAQLSGGFSEGYWNEEDLKELVPAAVRAIRKNVPKNQICVIKTSSREIQLVPFLKSMPEVKHIFLWRKNGMDSIERVIYRSLGEYADTIAPIYLKIYQSARDTFNFFMGLLLFGDGWIFRLLKPQDVKEAAFCTYIAPYISYLKCSKQFCHPIVLHEDLIKNPEIVLKSVFQQISLPDESISEALERLKQMIEFLGVSGDPLVKIS</sequence>
<name>A0A914CTU0_9BILA</name>
<dbReference type="AlphaFoldDB" id="A0A914CTU0"/>
<dbReference type="SUPFAM" id="SSF52540">
    <property type="entry name" value="P-loop containing nucleoside triphosphate hydrolases"/>
    <property type="match status" value="1"/>
</dbReference>
<keyword evidence="1" id="KW-1185">Reference proteome</keyword>
<accession>A0A914CTU0</accession>